<protein>
    <submittedName>
        <fullName evidence="3">Aste57867_9801 protein</fullName>
    </submittedName>
</protein>
<dbReference type="Proteomes" id="UP000332933">
    <property type="component" value="Unassembled WGS sequence"/>
</dbReference>
<evidence type="ECO:0000313" key="2">
    <source>
        <dbReference type="EMBL" id="KAF0699656.1"/>
    </source>
</evidence>
<keyword evidence="4" id="KW-1185">Reference proteome</keyword>
<dbReference type="EMBL" id="VJMH01005164">
    <property type="protein sequence ID" value="KAF0699656.1"/>
    <property type="molecule type" value="Genomic_DNA"/>
</dbReference>
<dbReference type="AlphaFoldDB" id="A0A485KNT0"/>
<evidence type="ECO:0000256" key="1">
    <source>
        <dbReference type="SAM" id="Coils"/>
    </source>
</evidence>
<dbReference type="EMBL" id="CAADRA010005185">
    <property type="protein sequence ID" value="VFT86680.1"/>
    <property type="molecule type" value="Genomic_DNA"/>
</dbReference>
<feature type="coiled-coil region" evidence="1">
    <location>
        <begin position="16"/>
        <end position="43"/>
    </location>
</feature>
<sequence length="376" mass="43226">MLKKRLRERLKMQRYRQRLVDEATRLRGQVAALESQLEDLACVRRRPHMLSWASVADAMRDACATSARTNASLRTLCQQHAALAETMKRWVVQACHVPISLGESPARHKVTLAAHPAARRLGFDWITQQMYYNRDRVLALFHDTIDDTNPDCLQYVWRWQREIDAPLEVVRDKFARANVDGQMRGSNIWPTTPVPAAAAVEALDDEALSSLNARYVHTLWNPHRAPVHFLSREFNTPDQSVFVAQCIHDDECFPSTRAIRDRSLWYLVHTSSTCVWYMVGDRQTLSRLVLDRVGPSTTMLRAVTLNSHAFTKHCYVPLEQEMQGWGCDVGHVATDQGKMVLFGAHVRRIVNQHNAMFEREVRAKLAFDDEWLPCQQ</sequence>
<accession>A0A485KNT0</accession>
<gene>
    <name evidence="3" type="primary">Aste57867_9801</name>
    <name evidence="2" type="ORF">As57867_009762</name>
    <name evidence="3" type="ORF">ASTE57867_9801</name>
</gene>
<evidence type="ECO:0000313" key="4">
    <source>
        <dbReference type="Proteomes" id="UP000332933"/>
    </source>
</evidence>
<organism evidence="3 4">
    <name type="scientific">Aphanomyces stellatus</name>
    <dbReference type="NCBI Taxonomy" id="120398"/>
    <lineage>
        <taxon>Eukaryota</taxon>
        <taxon>Sar</taxon>
        <taxon>Stramenopiles</taxon>
        <taxon>Oomycota</taxon>
        <taxon>Saprolegniomycetes</taxon>
        <taxon>Saprolegniales</taxon>
        <taxon>Verrucalvaceae</taxon>
        <taxon>Aphanomyces</taxon>
    </lineage>
</organism>
<reference evidence="2" key="2">
    <citation type="submission" date="2019-06" db="EMBL/GenBank/DDBJ databases">
        <title>Genomics analysis of Aphanomyces spp. identifies a new class of oomycete effector associated with host adaptation.</title>
        <authorList>
            <person name="Gaulin E."/>
        </authorList>
    </citation>
    <scope>NUCLEOTIDE SEQUENCE</scope>
    <source>
        <strain evidence="2">CBS 578.67</strain>
    </source>
</reference>
<evidence type="ECO:0000313" key="3">
    <source>
        <dbReference type="EMBL" id="VFT86680.1"/>
    </source>
</evidence>
<proteinExistence type="predicted"/>
<reference evidence="3 4" key="1">
    <citation type="submission" date="2019-03" db="EMBL/GenBank/DDBJ databases">
        <authorList>
            <person name="Gaulin E."/>
            <person name="Dumas B."/>
        </authorList>
    </citation>
    <scope>NUCLEOTIDE SEQUENCE [LARGE SCALE GENOMIC DNA]</scope>
    <source>
        <strain evidence="3">CBS 568.67</strain>
    </source>
</reference>
<keyword evidence="1" id="KW-0175">Coiled coil</keyword>
<name>A0A485KNT0_9STRA</name>